<organism evidence="2 3">
    <name type="scientific">Gracilariopsis chorda</name>
    <dbReference type="NCBI Taxonomy" id="448386"/>
    <lineage>
        <taxon>Eukaryota</taxon>
        <taxon>Rhodophyta</taxon>
        <taxon>Florideophyceae</taxon>
        <taxon>Rhodymeniophycidae</taxon>
        <taxon>Gracilariales</taxon>
        <taxon>Gracilariaceae</taxon>
        <taxon>Gracilariopsis</taxon>
    </lineage>
</organism>
<reference evidence="2 3" key="1">
    <citation type="journal article" date="2018" name="Mol. Biol. Evol.">
        <title>Analysis of the draft genome of the red seaweed Gracilariopsis chorda provides insights into genome size evolution in Rhodophyta.</title>
        <authorList>
            <person name="Lee J."/>
            <person name="Yang E.C."/>
            <person name="Graf L."/>
            <person name="Yang J.H."/>
            <person name="Qiu H."/>
            <person name="Zel Zion U."/>
            <person name="Chan C.X."/>
            <person name="Stephens T.G."/>
            <person name="Weber A.P.M."/>
            <person name="Boo G.H."/>
            <person name="Boo S.M."/>
            <person name="Kim K.M."/>
            <person name="Shin Y."/>
            <person name="Jung M."/>
            <person name="Lee S.J."/>
            <person name="Yim H.S."/>
            <person name="Lee J.H."/>
            <person name="Bhattacharya D."/>
            <person name="Yoon H.S."/>
        </authorList>
    </citation>
    <scope>NUCLEOTIDE SEQUENCE [LARGE SCALE GENOMIC DNA]</scope>
    <source>
        <strain evidence="2 3">SKKU-2015</strain>
        <tissue evidence="2">Whole body</tissue>
    </source>
</reference>
<evidence type="ECO:0000313" key="3">
    <source>
        <dbReference type="Proteomes" id="UP000247409"/>
    </source>
</evidence>
<protein>
    <submittedName>
        <fullName evidence="2">Uncharacterized protein</fullName>
    </submittedName>
</protein>
<evidence type="ECO:0000313" key="2">
    <source>
        <dbReference type="EMBL" id="PXF46150.1"/>
    </source>
</evidence>
<evidence type="ECO:0000256" key="1">
    <source>
        <dbReference type="SAM" id="MobiDB-lite"/>
    </source>
</evidence>
<accession>A0A2V3IYE1</accession>
<dbReference type="AlphaFoldDB" id="A0A2V3IYE1"/>
<sequence>MLAEGRLPSIARTVLQTEYAVLAFFAFLYAARDGLPMQLKFSYWRLGQDADLDAPVGRLFRLPCELIRFIRGLGVQNIVRGTAFGAAEADSLLNYVVRIDWERTPSPGYLWYDYDEDRFTDIPRHPVGRDDGKEYRNNPPYLPESQWMAAPRDHAPNYFPQAAGFVRECLAGMQLFNTVSGDDDDEGPLVVQSEVTQDPSQMCPGVRYMHQRRVCSVNIEPDSVTALHHVHRNSVVTEEPDLSTDRTHLSAALYRAYRKLNDRCAELEVPVSDSITQALDRAMEWVVEAKRHASLRIAASHQFNEIVNQVRRSAETVLGNAGSVFACEDKTNVITGVAVSLAVEASGAKGVLGEDHVTPADSGTDKTGMPTSGGAHGDS</sequence>
<gene>
    <name evidence="2" type="ORF">BWQ96_04027</name>
</gene>
<keyword evidence="3" id="KW-1185">Reference proteome</keyword>
<name>A0A2V3IYE1_9FLOR</name>
<comment type="caution">
    <text evidence="2">The sequence shown here is derived from an EMBL/GenBank/DDBJ whole genome shotgun (WGS) entry which is preliminary data.</text>
</comment>
<proteinExistence type="predicted"/>
<dbReference type="EMBL" id="NBIV01000043">
    <property type="protein sequence ID" value="PXF46150.1"/>
    <property type="molecule type" value="Genomic_DNA"/>
</dbReference>
<dbReference type="Proteomes" id="UP000247409">
    <property type="component" value="Unassembled WGS sequence"/>
</dbReference>
<feature type="region of interest" description="Disordered" evidence="1">
    <location>
        <begin position="353"/>
        <end position="379"/>
    </location>
</feature>